<dbReference type="OrthoDB" id="3183782at2759"/>
<dbReference type="SUPFAM" id="SSF54909">
    <property type="entry name" value="Dimeric alpha+beta barrel"/>
    <property type="match status" value="1"/>
</dbReference>
<organism evidence="3 4">
    <name type="scientific">Oidiodendron maius (strain Zn)</name>
    <dbReference type="NCBI Taxonomy" id="913774"/>
    <lineage>
        <taxon>Eukaryota</taxon>
        <taxon>Fungi</taxon>
        <taxon>Dikarya</taxon>
        <taxon>Ascomycota</taxon>
        <taxon>Pezizomycotina</taxon>
        <taxon>Leotiomycetes</taxon>
        <taxon>Leotiomycetes incertae sedis</taxon>
        <taxon>Myxotrichaceae</taxon>
        <taxon>Oidiodendron</taxon>
    </lineage>
</organism>
<accession>A0A0C3GPI4</accession>
<reference evidence="4" key="2">
    <citation type="submission" date="2015-01" db="EMBL/GenBank/DDBJ databases">
        <title>Evolutionary Origins and Diversification of the Mycorrhizal Mutualists.</title>
        <authorList>
            <consortium name="DOE Joint Genome Institute"/>
            <consortium name="Mycorrhizal Genomics Consortium"/>
            <person name="Kohler A."/>
            <person name="Kuo A."/>
            <person name="Nagy L.G."/>
            <person name="Floudas D."/>
            <person name="Copeland A."/>
            <person name="Barry K.W."/>
            <person name="Cichocki N."/>
            <person name="Veneault-Fourrey C."/>
            <person name="LaButti K."/>
            <person name="Lindquist E.A."/>
            <person name="Lipzen A."/>
            <person name="Lundell T."/>
            <person name="Morin E."/>
            <person name="Murat C."/>
            <person name="Riley R."/>
            <person name="Ohm R."/>
            <person name="Sun H."/>
            <person name="Tunlid A."/>
            <person name="Henrissat B."/>
            <person name="Grigoriev I.V."/>
            <person name="Hibbett D.S."/>
            <person name="Martin F."/>
        </authorList>
    </citation>
    <scope>NUCLEOTIDE SEQUENCE [LARGE SCALE GENOMIC DNA]</scope>
    <source>
        <strain evidence="4">Zn</strain>
    </source>
</reference>
<evidence type="ECO:0000256" key="1">
    <source>
        <dbReference type="ARBA" id="ARBA00005986"/>
    </source>
</evidence>
<dbReference type="InterPro" id="IPR011008">
    <property type="entry name" value="Dimeric_a/b-barrel"/>
</dbReference>
<evidence type="ECO:0000259" key="2">
    <source>
        <dbReference type="Pfam" id="PF07110"/>
    </source>
</evidence>
<dbReference type="Proteomes" id="UP000054321">
    <property type="component" value="Unassembled WGS sequence"/>
</dbReference>
<name>A0A0C3GPI4_OIDMZ</name>
<reference evidence="3 4" key="1">
    <citation type="submission" date="2014-04" db="EMBL/GenBank/DDBJ databases">
        <authorList>
            <consortium name="DOE Joint Genome Institute"/>
            <person name="Kuo A."/>
            <person name="Martino E."/>
            <person name="Perotto S."/>
            <person name="Kohler A."/>
            <person name="Nagy L.G."/>
            <person name="Floudas D."/>
            <person name="Copeland A."/>
            <person name="Barry K.W."/>
            <person name="Cichocki N."/>
            <person name="Veneault-Fourrey C."/>
            <person name="LaButti K."/>
            <person name="Lindquist E.A."/>
            <person name="Lipzen A."/>
            <person name="Lundell T."/>
            <person name="Morin E."/>
            <person name="Murat C."/>
            <person name="Sun H."/>
            <person name="Tunlid A."/>
            <person name="Henrissat B."/>
            <person name="Grigoriev I.V."/>
            <person name="Hibbett D.S."/>
            <person name="Martin F."/>
            <person name="Nordberg H.P."/>
            <person name="Cantor M.N."/>
            <person name="Hua S.X."/>
        </authorList>
    </citation>
    <scope>NUCLEOTIDE SEQUENCE [LARGE SCALE GENOMIC DNA]</scope>
    <source>
        <strain evidence="3 4">Zn</strain>
    </source>
</reference>
<dbReference type="HOGENOM" id="CLU_2758449_0_0_1"/>
<dbReference type="STRING" id="913774.A0A0C3GPI4"/>
<feature type="domain" description="EthD" evidence="2">
    <location>
        <begin position="17"/>
        <end position="57"/>
    </location>
</feature>
<evidence type="ECO:0000313" key="3">
    <source>
        <dbReference type="EMBL" id="KIM93314.1"/>
    </source>
</evidence>
<dbReference type="InterPro" id="IPR009799">
    <property type="entry name" value="EthD_dom"/>
</dbReference>
<keyword evidence="4" id="KW-1185">Reference proteome</keyword>
<dbReference type="EMBL" id="KN832896">
    <property type="protein sequence ID" value="KIM93314.1"/>
    <property type="molecule type" value="Genomic_DNA"/>
</dbReference>
<evidence type="ECO:0000313" key="4">
    <source>
        <dbReference type="Proteomes" id="UP000054321"/>
    </source>
</evidence>
<gene>
    <name evidence="3" type="ORF">OIDMADRAFT_61654</name>
</gene>
<dbReference type="GO" id="GO:0016491">
    <property type="term" value="F:oxidoreductase activity"/>
    <property type="evidence" value="ECO:0007669"/>
    <property type="project" value="InterPro"/>
</dbReference>
<protein>
    <recommendedName>
        <fullName evidence="2">EthD domain-containing protein</fullName>
    </recommendedName>
</protein>
<dbReference type="Gene3D" id="3.30.70.100">
    <property type="match status" value="1"/>
</dbReference>
<comment type="similarity">
    <text evidence="1">Belongs to the tpcK family.</text>
</comment>
<sequence length="70" mass="8090">MATKERLLKFPVMQHRNPDITEDEFNRHWTQKHAVVAAAWLQRNNIIGYTQYHTPLATRQLAAGFSEAIG</sequence>
<dbReference type="AlphaFoldDB" id="A0A0C3GPI4"/>
<proteinExistence type="inferred from homology"/>
<dbReference type="InParanoid" id="A0A0C3GPI4"/>
<dbReference type="Pfam" id="PF07110">
    <property type="entry name" value="EthD"/>
    <property type="match status" value="1"/>
</dbReference>